<evidence type="ECO:0000313" key="2">
    <source>
        <dbReference type="EMBL" id="MDQ0271386.1"/>
    </source>
</evidence>
<accession>A0ABU0AKY1</accession>
<proteinExistence type="predicted"/>
<dbReference type="Proteomes" id="UP001238088">
    <property type="component" value="Unassembled WGS sequence"/>
</dbReference>
<keyword evidence="3" id="KW-1185">Reference proteome</keyword>
<dbReference type="EMBL" id="JAUSUB010000014">
    <property type="protein sequence ID" value="MDQ0271386.1"/>
    <property type="molecule type" value="Genomic_DNA"/>
</dbReference>
<evidence type="ECO:0000256" key="1">
    <source>
        <dbReference type="SAM" id="Phobius"/>
    </source>
</evidence>
<feature type="transmembrane region" description="Helical" evidence="1">
    <location>
        <begin position="36"/>
        <end position="57"/>
    </location>
</feature>
<reference evidence="2 3" key="1">
    <citation type="submission" date="2023-07" db="EMBL/GenBank/DDBJ databases">
        <title>Genomic Encyclopedia of Type Strains, Phase IV (KMG-IV): sequencing the most valuable type-strain genomes for metagenomic binning, comparative biology and taxonomic classification.</title>
        <authorList>
            <person name="Goeker M."/>
        </authorList>
    </citation>
    <scope>NUCLEOTIDE SEQUENCE [LARGE SCALE GENOMIC DNA]</scope>
    <source>
        <strain evidence="2 3">DSM 23494</strain>
    </source>
</reference>
<comment type="caution">
    <text evidence="2">The sequence shown here is derived from an EMBL/GenBank/DDBJ whole genome shotgun (WGS) entry which is preliminary data.</text>
</comment>
<dbReference type="RefSeq" id="WP_307476486.1">
    <property type="nucleotide sequence ID" value="NZ_JAUSUB010000014.1"/>
</dbReference>
<feature type="transmembrane region" description="Helical" evidence="1">
    <location>
        <begin position="7"/>
        <end position="24"/>
    </location>
</feature>
<protein>
    <submittedName>
        <fullName evidence="2">Uncharacterized protein YbcC (UPF0753/DUF2309 family)</fullName>
    </submittedName>
</protein>
<name>A0ABU0AKY1_9BACI</name>
<keyword evidence="1" id="KW-0472">Membrane</keyword>
<keyword evidence="1" id="KW-0812">Transmembrane</keyword>
<sequence>MEKKEKYRYYLSLTLVGIFGVPIMTNNAVNSNWENLSLPALLVFASLLIVGVIGLIYTKMRQDTKN</sequence>
<keyword evidence="1" id="KW-1133">Transmembrane helix</keyword>
<organism evidence="2 3">
    <name type="scientific">Cytobacillus purgationiresistens</name>
    <dbReference type="NCBI Taxonomy" id="863449"/>
    <lineage>
        <taxon>Bacteria</taxon>
        <taxon>Bacillati</taxon>
        <taxon>Bacillota</taxon>
        <taxon>Bacilli</taxon>
        <taxon>Bacillales</taxon>
        <taxon>Bacillaceae</taxon>
        <taxon>Cytobacillus</taxon>
    </lineage>
</organism>
<gene>
    <name evidence="2" type="ORF">J2S17_003274</name>
</gene>
<evidence type="ECO:0000313" key="3">
    <source>
        <dbReference type="Proteomes" id="UP001238088"/>
    </source>
</evidence>